<protein>
    <recommendedName>
        <fullName evidence="2">DUF4283 domain-containing protein</fullName>
    </recommendedName>
</protein>
<dbReference type="InterPro" id="IPR040256">
    <property type="entry name" value="At4g02000-like"/>
</dbReference>
<sequence length="407" mass="45489">MFIREWRSALVVKALGRSVSYTLMANRLTSIWAKVGTIQVTSVKNGYFLVRFTSGVDYERAFTGGPWMVGDNYLTVHPWTEDFNPYEHEISSTMVWARLLEIPIQYFHPVAVMKIGQRIGKPLRVDHATSTGARSDYARVCVQVDLTKPLLSMFRLHGKKYFVQYEGLDRICLQCGTYRERGQCSCMHVTTEMETEDVVPSKDQETKEPETTYGDWMIAKKRPRRKDLANRANVPSTRKGNNAEAGSPTGGSRYNVLIVEESEEVNTGSEPQRTDLPKVTSERIYGVHTAKKKRKEVSREEVEGDKLMGNKPARVSTMASPADVRSTKAKGNSAVRASNNPVPEEVSLQPTELDQSSTDQCMVASRGNHQTRPPDQQPLGKGRSEGSATVMDLEKMKGCLSNEAPSS</sequence>
<keyword evidence="4" id="KW-1185">Reference proteome</keyword>
<dbReference type="Pfam" id="PF14111">
    <property type="entry name" value="DUF4283"/>
    <property type="match status" value="1"/>
</dbReference>
<dbReference type="PANTHER" id="PTHR31286:SF99">
    <property type="entry name" value="DUF4283 DOMAIN-CONTAINING PROTEIN"/>
    <property type="match status" value="1"/>
</dbReference>
<dbReference type="Proteomes" id="UP001154282">
    <property type="component" value="Unassembled WGS sequence"/>
</dbReference>
<dbReference type="AlphaFoldDB" id="A0AAV0H060"/>
<dbReference type="EMBL" id="CAMGYJ010000002">
    <property type="protein sequence ID" value="CAI0378672.1"/>
    <property type="molecule type" value="Genomic_DNA"/>
</dbReference>
<feature type="region of interest" description="Disordered" evidence="1">
    <location>
        <begin position="219"/>
        <end position="407"/>
    </location>
</feature>
<feature type="domain" description="DUF4283" evidence="2">
    <location>
        <begin position="5"/>
        <end position="85"/>
    </location>
</feature>
<evidence type="ECO:0000256" key="1">
    <source>
        <dbReference type="SAM" id="MobiDB-lite"/>
    </source>
</evidence>
<evidence type="ECO:0000259" key="2">
    <source>
        <dbReference type="Pfam" id="PF14111"/>
    </source>
</evidence>
<evidence type="ECO:0000313" key="3">
    <source>
        <dbReference type="EMBL" id="CAI0378672.1"/>
    </source>
</evidence>
<dbReference type="PANTHER" id="PTHR31286">
    <property type="entry name" value="GLYCINE-RICH CELL WALL STRUCTURAL PROTEIN 1.8-LIKE"/>
    <property type="match status" value="1"/>
</dbReference>
<name>A0AAV0H060_9ROSI</name>
<comment type="caution">
    <text evidence="3">The sequence shown here is derived from an EMBL/GenBank/DDBJ whole genome shotgun (WGS) entry which is preliminary data.</text>
</comment>
<evidence type="ECO:0000313" key="4">
    <source>
        <dbReference type="Proteomes" id="UP001154282"/>
    </source>
</evidence>
<feature type="compositionally biased region" description="Basic and acidic residues" evidence="1">
    <location>
        <begin position="297"/>
        <end position="308"/>
    </location>
</feature>
<accession>A0AAV0H060</accession>
<proteinExistence type="predicted"/>
<dbReference type="InterPro" id="IPR025558">
    <property type="entry name" value="DUF4283"/>
</dbReference>
<reference evidence="3" key="1">
    <citation type="submission" date="2022-08" db="EMBL/GenBank/DDBJ databases">
        <authorList>
            <person name="Gutierrez-Valencia J."/>
        </authorList>
    </citation>
    <scope>NUCLEOTIDE SEQUENCE</scope>
</reference>
<gene>
    <name evidence="3" type="ORF">LITE_LOCUS1959</name>
</gene>
<feature type="compositionally biased region" description="Polar residues" evidence="1">
    <location>
        <begin position="348"/>
        <end position="360"/>
    </location>
</feature>
<organism evidence="3 4">
    <name type="scientific">Linum tenue</name>
    <dbReference type="NCBI Taxonomy" id="586396"/>
    <lineage>
        <taxon>Eukaryota</taxon>
        <taxon>Viridiplantae</taxon>
        <taxon>Streptophyta</taxon>
        <taxon>Embryophyta</taxon>
        <taxon>Tracheophyta</taxon>
        <taxon>Spermatophyta</taxon>
        <taxon>Magnoliopsida</taxon>
        <taxon>eudicotyledons</taxon>
        <taxon>Gunneridae</taxon>
        <taxon>Pentapetalae</taxon>
        <taxon>rosids</taxon>
        <taxon>fabids</taxon>
        <taxon>Malpighiales</taxon>
        <taxon>Linaceae</taxon>
        <taxon>Linum</taxon>
    </lineage>
</organism>